<organism evidence="9 10">
    <name type="scientific">Nannochloropsis salina CCMP1776</name>
    <dbReference type="NCBI Taxonomy" id="1027361"/>
    <lineage>
        <taxon>Eukaryota</taxon>
        <taxon>Sar</taxon>
        <taxon>Stramenopiles</taxon>
        <taxon>Ochrophyta</taxon>
        <taxon>Eustigmatophyceae</taxon>
        <taxon>Eustigmatales</taxon>
        <taxon>Monodopsidaceae</taxon>
        <taxon>Microchloropsis</taxon>
        <taxon>Microchloropsis salina</taxon>
    </lineage>
</organism>
<evidence type="ECO:0000256" key="3">
    <source>
        <dbReference type="ARBA" id="ARBA00022692"/>
    </source>
</evidence>
<dbReference type="InterPro" id="IPR051584">
    <property type="entry name" value="GPCR-associated_LMBR1"/>
</dbReference>
<feature type="compositionally biased region" description="Basic and acidic residues" evidence="6">
    <location>
        <begin position="840"/>
        <end position="850"/>
    </location>
</feature>
<dbReference type="SUPFAM" id="SSF50729">
    <property type="entry name" value="PH domain-like"/>
    <property type="match status" value="1"/>
</dbReference>
<evidence type="ECO:0000313" key="9">
    <source>
        <dbReference type="EMBL" id="TFJ87415.1"/>
    </source>
</evidence>
<feature type="transmembrane region" description="Helical" evidence="7">
    <location>
        <begin position="84"/>
        <end position="104"/>
    </location>
</feature>
<evidence type="ECO:0000256" key="1">
    <source>
        <dbReference type="ARBA" id="ARBA00004141"/>
    </source>
</evidence>
<feature type="transmembrane region" description="Helical" evidence="7">
    <location>
        <begin position="54"/>
        <end position="72"/>
    </location>
</feature>
<reference evidence="9 10" key="1">
    <citation type="submission" date="2019-01" db="EMBL/GenBank/DDBJ databases">
        <title>Nuclear Genome Assembly of the Microalgal Biofuel strain Nannochloropsis salina CCMP1776.</title>
        <authorList>
            <person name="Hovde B."/>
        </authorList>
    </citation>
    <scope>NUCLEOTIDE SEQUENCE [LARGE SCALE GENOMIC DNA]</scope>
    <source>
        <strain evidence="9 10">CCMP1776</strain>
    </source>
</reference>
<evidence type="ECO:0000256" key="6">
    <source>
        <dbReference type="SAM" id="MobiDB-lite"/>
    </source>
</evidence>
<evidence type="ECO:0000256" key="4">
    <source>
        <dbReference type="ARBA" id="ARBA00022989"/>
    </source>
</evidence>
<dbReference type="InterPro" id="IPR011993">
    <property type="entry name" value="PH-like_dom_sf"/>
</dbReference>
<comment type="subcellular location">
    <subcellularLocation>
        <location evidence="1">Membrane</location>
        <topology evidence="1">Multi-pass membrane protein</topology>
    </subcellularLocation>
</comment>
<name>A0A4D9DD19_9STRA</name>
<feature type="region of interest" description="Disordered" evidence="6">
    <location>
        <begin position="661"/>
        <end position="706"/>
    </location>
</feature>
<dbReference type="Gene3D" id="2.30.29.30">
    <property type="entry name" value="Pleckstrin-homology domain (PH domain)/Phosphotyrosine-binding domain (PTB)"/>
    <property type="match status" value="1"/>
</dbReference>
<protein>
    <recommendedName>
        <fullName evidence="8">PH domain-containing protein</fullName>
    </recommendedName>
</protein>
<evidence type="ECO:0000256" key="5">
    <source>
        <dbReference type="ARBA" id="ARBA00023136"/>
    </source>
</evidence>
<dbReference type="InterPro" id="IPR001849">
    <property type="entry name" value="PH_domain"/>
</dbReference>
<feature type="compositionally biased region" description="Pro residues" evidence="6">
    <location>
        <begin position="818"/>
        <end position="827"/>
    </location>
</feature>
<gene>
    <name evidence="9" type="ORF">NSK_001747</name>
</gene>
<feature type="domain" description="PH" evidence="8">
    <location>
        <begin position="709"/>
        <end position="811"/>
    </location>
</feature>
<dbReference type="PANTHER" id="PTHR21355">
    <property type="entry name" value="G-PROTEIN COUPLED RECEPTOR-ASSOCIATED PROTEIN LMBRD2"/>
    <property type="match status" value="1"/>
</dbReference>
<feature type="transmembrane region" description="Helical" evidence="7">
    <location>
        <begin position="442"/>
        <end position="464"/>
    </location>
</feature>
<dbReference type="GO" id="GO:0016020">
    <property type="term" value="C:membrane"/>
    <property type="evidence" value="ECO:0007669"/>
    <property type="project" value="UniProtKB-SubCell"/>
</dbReference>
<feature type="transmembrane region" description="Helical" evidence="7">
    <location>
        <begin position="132"/>
        <end position="153"/>
    </location>
</feature>
<feature type="compositionally biased region" description="Low complexity" evidence="6">
    <location>
        <begin position="853"/>
        <end position="872"/>
    </location>
</feature>
<proteinExistence type="inferred from homology"/>
<dbReference type="InterPro" id="IPR006876">
    <property type="entry name" value="LMBR1-like_membr_prot"/>
</dbReference>
<feature type="transmembrane region" description="Helical" evidence="7">
    <location>
        <begin position="593"/>
        <end position="610"/>
    </location>
</feature>
<dbReference type="PROSITE" id="PS50003">
    <property type="entry name" value="PH_DOMAIN"/>
    <property type="match status" value="1"/>
</dbReference>
<keyword evidence="3 7" id="KW-0812">Transmembrane</keyword>
<evidence type="ECO:0000259" key="8">
    <source>
        <dbReference type="PROSITE" id="PS50003"/>
    </source>
</evidence>
<dbReference type="EMBL" id="SDOX01000006">
    <property type="protein sequence ID" value="TFJ87415.1"/>
    <property type="molecule type" value="Genomic_DNA"/>
</dbReference>
<evidence type="ECO:0000256" key="7">
    <source>
        <dbReference type="SAM" id="Phobius"/>
    </source>
</evidence>
<evidence type="ECO:0000256" key="2">
    <source>
        <dbReference type="ARBA" id="ARBA00010487"/>
    </source>
</evidence>
<dbReference type="OrthoDB" id="203099at2759"/>
<feature type="region of interest" description="Disordered" evidence="6">
    <location>
        <begin position="814"/>
        <end position="876"/>
    </location>
</feature>
<keyword evidence="10" id="KW-1185">Reference proteome</keyword>
<feature type="transmembrane region" description="Helical" evidence="7">
    <location>
        <begin position="484"/>
        <end position="505"/>
    </location>
</feature>
<evidence type="ECO:0000313" key="10">
    <source>
        <dbReference type="Proteomes" id="UP000355283"/>
    </source>
</evidence>
<feature type="transmembrane region" description="Helical" evidence="7">
    <location>
        <begin position="174"/>
        <end position="195"/>
    </location>
</feature>
<comment type="similarity">
    <text evidence="2">Belongs to the LIMR family.</text>
</comment>
<dbReference type="CDD" id="cd00821">
    <property type="entry name" value="PH"/>
    <property type="match status" value="1"/>
</dbReference>
<dbReference type="Proteomes" id="UP000355283">
    <property type="component" value="Unassembled WGS sequence"/>
</dbReference>
<dbReference type="AlphaFoldDB" id="A0A4D9DD19"/>
<dbReference type="PANTHER" id="PTHR21355:SF0">
    <property type="entry name" value="G-PROTEIN COUPLED RECEPTOR-ASSOCIATED PROTEIN LMBRD2"/>
    <property type="match status" value="1"/>
</dbReference>
<keyword evidence="5 7" id="KW-0472">Membrane</keyword>
<accession>A0A4D9DD19</accession>
<dbReference type="Pfam" id="PF04791">
    <property type="entry name" value="LMBR1"/>
    <property type="match status" value="1"/>
</dbReference>
<feature type="transmembrane region" description="Helical" evidence="7">
    <location>
        <begin position="215"/>
        <end position="237"/>
    </location>
</feature>
<comment type="caution">
    <text evidence="9">The sequence shown here is derived from an EMBL/GenBank/DDBJ whole genome shotgun (WGS) entry which is preliminary data.</text>
</comment>
<keyword evidence="4 7" id="KW-1133">Transmembrane helix</keyword>
<sequence length="900" mass="99132">MNTEIAEASSDILFHVDIAATANQPQPDLFNALSRLLQETSIIEVAYSFQEQTTYLATLYTILVLGIVLFLLRYANRSLFRWHTWVNIFVSYYCAIGILVLIPLDLAVTKLQREARTVETYDLLSIYSNSLFSLYGCLFWPAQVVAGVLLYFFEEYNESGYFTVPSRILDAFGNIGRFLLLCLLVGGVGFGILLGRGYVSDEKALLVTVVTVNNTYGLIAIIFLLGYGLVELPKLLWMDGNLQGRLRRLQGRAAHAFLAHADAAMDMSEAVAHVLATRTALEQQSAASATRAPEQGKGTKTFLSVVIAPAKTGAVPAGLSAAMAVDDRDLLEKCLPKLMNDCLLHEFNSAVGGIVASDPSTGRITRDSLAALRKLVKRRQARYVMCQSRVERLKREIFALEDVVAAKHRAGWTFRIPYAQGGESTVVSFMCQCYLRPVTGRCLSLLVILLCAAVSLAQVGVMAGQSSPVALLARGNHDAGVPPSTLIVLNLLSLAFIAYVILFALSQLRVADVMEIAPGRKTSPKSLSCHARLSCKLAPPLAYNFLTLCFESGVERGIWMQSSLTGEVVMTAFGRFYGSMDIIPFVGNNFNRIVPLFVLFFAGLQFFNVFNRLLSLLHLSGLLFGDPPVSDGDMQAGLIKLRKHREQMHARVAREARMPPKRLPGAHRAGKVTPTPYGGKGEAKVGGSEGGRRKGQGEVGRWDGCQGPPMEREGWMHIRTDQAWRPGYFLLGKRGGGAWLVEYPTQEQSKQVIALEVRDLVRISQQVERGQDKRLSASLLIIETERGVWKLRCRSEESAIEWRETLSQWREWTLQRPRSPPSPPWPAPLCVDNPTCPGMPKDRTERKEIARASLLPPHAPSSSSCPTSSPSPVTLVGRFISQARAMGRLAVSGTERGRKS</sequence>